<keyword evidence="1" id="KW-0472">Membrane</keyword>
<proteinExistence type="predicted"/>
<organism evidence="2 3">
    <name type="scientific">Cognatishimia coralii</name>
    <dbReference type="NCBI Taxonomy" id="3083254"/>
    <lineage>
        <taxon>Bacteria</taxon>
        <taxon>Pseudomonadati</taxon>
        <taxon>Pseudomonadota</taxon>
        <taxon>Alphaproteobacteria</taxon>
        <taxon>Rhodobacterales</taxon>
        <taxon>Paracoccaceae</taxon>
        <taxon>Cognatishimia</taxon>
    </lineage>
</organism>
<name>A0ABU8QCM3_9RHOB</name>
<feature type="transmembrane region" description="Helical" evidence="1">
    <location>
        <begin position="34"/>
        <end position="54"/>
    </location>
</feature>
<evidence type="ECO:0000313" key="3">
    <source>
        <dbReference type="Proteomes" id="UP001368270"/>
    </source>
</evidence>
<gene>
    <name evidence="2" type="ORF">WG622_02860</name>
</gene>
<keyword evidence="1" id="KW-0812">Transmembrane</keyword>
<comment type="caution">
    <text evidence="2">The sequence shown here is derived from an EMBL/GenBank/DDBJ whole genome shotgun (WGS) entry which is preliminary data.</text>
</comment>
<keyword evidence="1" id="KW-1133">Transmembrane helix</keyword>
<dbReference type="Proteomes" id="UP001368270">
    <property type="component" value="Unassembled WGS sequence"/>
</dbReference>
<reference evidence="2 3" key="1">
    <citation type="submission" date="2024-03" db="EMBL/GenBank/DDBJ databases">
        <title>Cognatishimia coralii sp. nov., a marine bacterium isolated from coral surrounding seawater.</title>
        <authorList>
            <person name="Liu X."/>
            <person name="Liu S."/>
            <person name="Sun H."/>
            <person name="Zhang Y."/>
        </authorList>
    </citation>
    <scope>NUCLEOTIDE SEQUENCE [LARGE SCALE GENOMIC DNA]</scope>
    <source>
        <strain evidence="2 3">D5M38</strain>
    </source>
</reference>
<dbReference type="EMBL" id="JBBGAZ010000001">
    <property type="protein sequence ID" value="MEJ5217166.1"/>
    <property type="molecule type" value="Genomic_DNA"/>
</dbReference>
<keyword evidence="3" id="KW-1185">Reference proteome</keyword>
<sequence length="56" mass="5848">MWRSALLPACTTGAFCAVFALVVSSIAPMLGATQVLAVSFVSGFFGSLVAHFVIRK</sequence>
<accession>A0ABU8QCM3</accession>
<protein>
    <submittedName>
        <fullName evidence="2">Uncharacterized protein</fullName>
    </submittedName>
</protein>
<evidence type="ECO:0000256" key="1">
    <source>
        <dbReference type="SAM" id="Phobius"/>
    </source>
</evidence>
<evidence type="ECO:0000313" key="2">
    <source>
        <dbReference type="EMBL" id="MEJ5217166.1"/>
    </source>
</evidence>